<evidence type="ECO:0000313" key="1">
    <source>
        <dbReference type="EMBL" id="KAG2619936.1"/>
    </source>
</evidence>
<evidence type="ECO:0000313" key="2">
    <source>
        <dbReference type="Proteomes" id="UP000823388"/>
    </source>
</evidence>
<proteinExistence type="predicted"/>
<accession>A0A8T0UFU4</accession>
<reference evidence="1" key="1">
    <citation type="submission" date="2020-05" db="EMBL/GenBank/DDBJ databases">
        <title>WGS assembly of Panicum virgatum.</title>
        <authorList>
            <person name="Lovell J.T."/>
            <person name="Jenkins J."/>
            <person name="Shu S."/>
            <person name="Juenger T.E."/>
            <person name="Schmutz J."/>
        </authorList>
    </citation>
    <scope>NUCLEOTIDE SEQUENCE</scope>
    <source>
        <strain evidence="1">AP13</strain>
    </source>
</reference>
<name>A0A8T0UFU4_PANVG</name>
<dbReference type="AlphaFoldDB" id="A0A8T0UFU4"/>
<dbReference type="SUPFAM" id="SSF51230">
    <property type="entry name" value="Single hybrid motif"/>
    <property type="match status" value="1"/>
</dbReference>
<sequence>MMFFRSVTIMYMQINSRPYVEGWMIKVKPSSPAEGLLDAASYTKHCEQEDAH</sequence>
<dbReference type="Pfam" id="PF01597">
    <property type="entry name" value="GCV_H"/>
    <property type="match status" value="1"/>
</dbReference>
<comment type="caution">
    <text evidence="1">The sequence shown here is derived from an EMBL/GenBank/DDBJ whole genome shotgun (WGS) entry which is preliminary data.</text>
</comment>
<dbReference type="InterPro" id="IPR033753">
    <property type="entry name" value="GCV_H/Fam206"/>
</dbReference>
<gene>
    <name evidence="1" type="ORF">PVAP13_3NG143706</name>
</gene>
<dbReference type="Gene3D" id="2.40.50.100">
    <property type="match status" value="1"/>
</dbReference>
<dbReference type="InterPro" id="IPR011053">
    <property type="entry name" value="Single_hybrid_motif"/>
</dbReference>
<protein>
    <submittedName>
        <fullName evidence="1">Uncharacterized protein</fullName>
    </submittedName>
</protein>
<dbReference type="EMBL" id="CM029042">
    <property type="protein sequence ID" value="KAG2619936.1"/>
    <property type="molecule type" value="Genomic_DNA"/>
</dbReference>
<keyword evidence="2" id="KW-1185">Reference proteome</keyword>
<organism evidence="1 2">
    <name type="scientific">Panicum virgatum</name>
    <name type="common">Blackwell switchgrass</name>
    <dbReference type="NCBI Taxonomy" id="38727"/>
    <lineage>
        <taxon>Eukaryota</taxon>
        <taxon>Viridiplantae</taxon>
        <taxon>Streptophyta</taxon>
        <taxon>Embryophyta</taxon>
        <taxon>Tracheophyta</taxon>
        <taxon>Spermatophyta</taxon>
        <taxon>Magnoliopsida</taxon>
        <taxon>Liliopsida</taxon>
        <taxon>Poales</taxon>
        <taxon>Poaceae</taxon>
        <taxon>PACMAD clade</taxon>
        <taxon>Panicoideae</taxon>
        <taxon>Panicodae</taxon>
        <taxon>Paniceae</taxon>
        <taxon>Panicinae</taxon>
        <taxon>Panicum</taxon>
        <taxon>Panicum sect. Hiantes</taxon>
    </lineage>
</organism>
<dbReference type="Proteomes" id="UP000823388">
    <property type="component" value="Chromosome 3N"/>
</dbReference>